<reference evidence="2" key="1">
    <citation type="submission" date="2019-03" db="EMBL/GenBank/DDBJ databases">
        <title>Afifella sp. nov., isolated from activated sludge.</title>
        <authorList>
            <person name="Li Q."/>
            <person name="Liu Y."/>
        </authorList>
    </citation>
    <scope>NUCLEOTIDE SEQUENCE</scope>
    <source>
        <strain evidence="2">L72</strain>
    </source>
</reference>
<dbReference type="CDD" id="cd13602">
    <property type="entry name" value="PBP2_TRAP_BpDctp6_7"/>
    <property type="match status" value="1"/>
</dbReference>
<dbReference type="PANTHER" id="PTHR33376:SF4">
    <property type="entry name" value="SIALIC ACID-BINDING PERIPLASMIC PROTEIN SIAP"/>
    <property type="match status" value="1"/>
</dbReference>
<keyword evidence="3" id="KW-1185">Reference proteome</keyword>
<gene>
    <name evidence="2" type="ORF">E4O86_11655</name>
</gene>
<organism evidence="2 3">
    <name type="scientific">Propylenella binzhouense</name>
    <dbReference type="NCBI Taxonomy" id="2555902"/>
    <lineage>
        <taxon>Bacteria</taxon>
        <taxon>Pseudomonadati</taxon>
        <taxon>Pseudomonadota</taxon>
        <taxon>Alphaproteobacteria</taxon>
        <taxon>Hyphomicrobiales</taxon>
        <taxon>Propylenellaceae</taxon>
        <taxon>Propylenella</taxon>
    </lineage>
</organism>
<evidence type="ECO:0000313" key="3">
    <source>
        <dbReference type="Proteomes" id="UP000773614"/>
    </source>
</evidence>
<comment type="caution">
    <text evidence="2">The sequence shown here is derived from an EMBL/GenBank/DDBJ whole genome shotgun (WGS) entry which is preliminary data.</text>
</comment>
<protein>
    <submittedName>
        <fullName evidence="2">C4-dicarboxylate ABC transporter substrate-binding protein</fullName>
    </submittedName>
</protein>
<dbReference type="Gene3D" id="3.40.190.170">
    <property type="entry name" value="Bacterial extracellular solute-binding protein, family 7"/>
    <property type="match status" value="1"/>
</dbReference>
<dbReference type="OrthoDB" id="9783941at2"/>
<dbReference type="NCBIfam" id="NF037995">
    <property type="entry name" value="TRAP_S1"/>
    <property type="match status" value="1"/>
</dbReference>
<dbReference type="PANTHER" id="PTHR33376">
    <property type="match status" value="1"/>
</dbReference>
<dbReference type="EMBL" id="SPKJ01000035">
    <property type="protein sequence ID" value="MYZ48362.1"/>
    <property type="molecule type" value="Genomic_DNA"/>
</dbReference>
<keyword evidence="1" id="KW-0732">Signal</keyword>
<dbReference type="GO" id="GO:0055085">
    <property type="term" value="P:transmembrane transport"/>
    <property type="evidence" value="ECO:0007669"/>
    <property type="project" value="InterPro"/>
</dbReference>
<evidence type="ECO:0000313" key="2">
    <source>
        <dbReference type="EMBL" id="MYZ48362.1"/>
    </source>
</evidence>
<dbReference type="Pfam" id="PF03480">
    <property type="entry name" value="DctP"/>
    <property type="match status" value="1"/>
</dbReference>
<evidence type="ECO:0000256" key="1">
    <source>
        <dbReference type="ARBA" id="ARBA00022729"/>
    </source>
</evidence>
<dbReference type="Proteomes" id="UP000773614">
    <property type="component" value="Unassembled WGS sequence"/>
</dbReference>
<dbReference type="AlphaFoldDB" id="A0A964T5P2"/>
<proteinExistence type="predicted"/>
<dbReference type="InterPro" id="IPR018389">
    <property type="entry name" value="DctP_fam"/>
</dbReference>
<sequence>MEGDVTFKSVIQALSGAAAGAALLTGVAAAETWDMPLAYPASNFHSENAAAFGKCVTDATKGAVTIVTHPNGALFKGNDIKRAVQTGQAPIGERLLSAHANENVLFGVDSIPFLATSFDDAEKLWTAAEPKVAALLDSQNLVYLYSVAWPPQGLYTKKPIASAADLKGVKFRAYNAATARIAELAGMQPVQIEAAELSQALATGVVDSFISSGATGYDSKVWEQLGYFYEVDAWLPRNTVFANKDAFEGLSETDRKAVEDCAAEAATRGLQMAKDYTGRTLKGLSDNGMKVEKPADALASDLKGYGEVMTGEWLKQAGDDGKAIIDAYRGK</sequence>
<name>A0A964T5P2_9HYPH</name>
<dbReference type="InterPro" id="IPR038404">
    <property type="entry name" value="TRAP_DctP_sf"/>
</dbReference>
<accession>A0A964T5P2</accession>